<sequence length="148" mass="16759">MQEVRPEGGAGLWPSLRLWLTSASWWGETVLPHDLQQAMSRLRARGWRFRRASPRHHAVWDSQPALQRRLRVVVPPDRSARLTVAELDALLRHRLQPLAPELQAADPALLHSAMLKAWIAQAPAWLGPGKALDVTREAGPMRGRQHDF</sequence>
<organism evidence="1 2">
    <name type="scientific">Cereibacter changlensis JA139</name>
    <dbReference type="NCBI Taxonomy" id="1188249"/>
    <lineage>
        <taxon>Bacteria</taxon>
        <taxon>Pseudomonadati</taxon>
        <taxon>Pseudomonadota</taxon>
        <taxon>Alphaproteobacteria</taxon>
        <taxon>Rhodobacterales</taxon>
        <taxon>Paracoccaceae</taxon>
        <taxon>Cereibacter</taxon>
    </lineage>
</organism>
<evidence type="ECO:0000313" key="1">
    <source>
        <dbReference type="EMBL" id="PTE19480.1"/>
    </source>
</evidence>
<proteinExistence type="predicted"/>
<accession>A0A2T4JNK3</accession>
<dbReference type="OrthoDB" id="7779240at2"/>
<gene>
    <name evidence="1" type="ORF">C5F48_22700</name>
</gene>
<dbReference type="RefSeq" id="WP_107665991.1">
    <property type="nucleotide sequence ID" value="NZ_PZKG01000249.1"/>
</dbReference>
<dbReference type="Proteomes" id="UP000241010">
    <property type="component" value="Unassembled WGS sequence"/>
</dbReference>
<keyword evidence="2" id="KW-1185">Reference proteome</keyword>
<dbReference type="AlphaFoldDB" id="A0A2T4JNK3"/>
<name>A0A2T4JNK3_9RHOB</name>
<protein>
    <submittedName>
        <fullName evidence="1">Uncharacterized protein</fullName>
    </submittedName>
</protein>
<dbReference type="EMBL" id="PZKG01000249">
    <property type="protein sequence ID" value="PTE19480.1"/>
    <property type="molecule type" value="Genomic_DNA"/>
</dbReference>
<evidence type="ECO:0000313" key="2">
    <source>
        <dbReference type="Proteomes" id="UP000241010"/>
    </source>
</evidence>
<reference evidence="1 2" key="1">
    <citation type="submission" date="2018-03" db="EMBL/GenBank/DDBJ databases">
        <title>Cereibacter changlensis.</title>
        <authorList>
            <person name="Meyer T.E."/>
            <person name="Miller S."/>
            <person name="Lodha T."/>
            <person name="Gandham S."/>
            <person name="Chintalapati S."/>
            <person name="Chintalapati V.R."/>
        </authorList>
    </citation>
    <scope>NUCLEOTIDE SEQUENCE [LARGE SCALE GENOMIC DNA]</scope>
    <source>
        <strain evidence="1 2">JA139</strain>
    </source>
</reference>
<comment type="caution">
    <text evidence="1">The sequence shown here is derived from an EMBL/GenBank/DDBJ whole genome shotgun (WGS) entry which is preliminary data.</text>
</comment>